<dbReference type="Pfam" id="PF10738">
    <property type="entry name" value="Lpp-LpqN"/>
    <property type="match status" value="1"/>
</dbReference>
<evidence type="ECO:0000256" key="1">
    <source>
        <dbReference type="ARBA" id="ARBA00022729"/>
    </source>
</evidence>
<dbReference type="PROSITE" id="PS51257">
    <property type="entry name" value="PROKAR_LIPOPROTEIN"/>
    <property type="match status" value="1"/>
</dbReference>
<keyword evidence="1 3" id="KW-0732">Signal</keyword>
<dbReference type="Gene3D" id="3.40.1000.10">
    <property type="entry name" value="Mog1/PsbP, alpha/beta/alpha sandwich"/>
    <property type="match status" value="1"/>
</dbReference>
<evidence type="ECO:0000256" key="2">
    <source>
        <dbReference type="SAM" id="MobiDB-lite"/>
    </source>
</evidence>
<dbReference type="RefSeq" id="WP_048473760.1">
    <property type="nucleotide sequence ID" value="NZ_JYNL01000069.1"/>
</dbReference>
<evidence type="ECO:0000313" key="4">
    <source>
        <dbReference type="EMBL" id="KMO67569.1"/>
    </source>
</evidence>
<feature type="region of interest" description="Disordered" evidence="2">
    <location>
        <begin position="26"/>
        <end position="59"/>
    </location>
</feature>
<sequence length="234" mass="23521" precursor="true">MTIPLRAGVIAIAAVAFGVGVSGCGSDSAATESSSSSSATSSASAASSSAAPTTSAQAAAPAPTLADYIRENNIVETPVRPGDPGSPTIELPTPKGWEDMGPNTPEGAYSAMAFTADPAMAANPPTLITKVFKLTGNVDPAKVLEAAPGDVRNLPGFEGPGGGQPNKLSGFEATVIGGTYPKDGVTRMVAQKTVVIPGQDALYVLQLNADGTEDQAYPLMDATSTIDDQAKITP</sequence>
<keyword evidence="5" id="KW-1185">Reference proteome</keyword>
<dbReference type="STRING" id="37916.MCHLDSM_06820"/>
<evidence type="ECO:0000313" key="5">
    <source>
        <dbReference type="Proteomes" id="UP000036513"/>
    </source>
</evidence>
<dbReference type="PATRIC" id="fig|37916.4.peg.6838"/>
<dbReference type="EMBL" id="JYNL01000069">
    <property type="protein sequence ID" value="KMO67569.1"/>
    <property type="molecule type" value="Genomic_DNA"/>
</dbReference>
<reference evidence="4 5" key="1">
    <citation type="journal article" date="2015" name="Genome Biol. Evol.">
        <title>Characterization of Three Mycobacterium spp. with Potential Use in Bioremediation by Genome Sequencing and Comparative Genomics.</title>
        <authorList>
            <person name="Das S."/>
            <person name="Pettersson B.M."/>
            <person name="Behra P.R."/>
            <person name="Ramesh M."/>
            <person name="Dasgupta S."/>
            <person name="Bhattacharya A."/>
            <person name="Kirsebom L.A."/>
        </authorList>
    </citation>
    <scope>NUCLEOTIDE SEQUENCE [LARGE SCALE GENOMIC DNA]</scope>
    <source>
        <strain evidence="4 5">DSM 43826</strain>
    </source>
</reference>
<keyword evidence="4" id="KW-0449">Lipoprotein</keyword>
<feature type="signal peptide" evidence="3">
    <location>
        <begin position="1"/>
        <end position="16"/>
    </location>
</feature>
<dbReference type="Proteomes" id="UP000036513">
    <property type="component" value="Unassembled WGS sequence"/>
</dbReference>
<comment type="caution">
    <text evidence="4">The sequence shown here is derived from an EMBL/GenBank/DDBJ whole genome shotgun (WGS) entry which is preliminary data.</text>
</comment>
<accession>A0A0J6VBL1</accession>
<proteinExistence type="predicted"/>
<name>A0A0J6VBL1_9MYCO</name>
<organism evidence="4 5">
    <name type="scientific">Mycolicibacterium chlorophenolicum</name>
    <dbReference type="NCBI Taxonomy" id="37916"/>
    <lineage>
        <taxon>Bacteria</taxon>
        <taxon>Bacillati</taxon>
        <taxon>Actinomycetota</taxon>
        <taxon>Actinomycetes</taxon>
        <taxon>Mycobacteriales</taxon>
        <taxon>Mycobacteriaceae</taxon>
        <taxon>Mycolicibacterium</taxon>
    </lineage>
</organism>
<dbReference type="AlphaFoldDB" id="A0A0J6VBL1"/>
<feature type="chain" id="PRO_5039492724" evidence="3">
    <location>
        <begin position="17"/>
        <end position="234"/>
    </location>
</feature>
<protein>
    <submittedName>
        <fullName evidence="4">Putative lipoprotein LpqN</fullName>
    </submittedName>
</protein>
<dbReference type="InterPro" id="IPR019674">
    <property type="entry name" value="Lipoprotein_LpqN/LpqT-like"/>
</dbReference>
<gene>
    <name evidence="4" type="ORF">MCHLDSM_06820</name>
</gene>
<evidence type="ECO:0000256" key="3">
    <source>
        <dbReference type="SAM" id="SignalP"/>
    </source>
</evidence>